<feature type="domain" description="Archaeal Nre N-terminal" evidence="2">
    <location>
        <begin position="38"/>
        <end position="303"/>
    </location>
</feature>
<evidence type="ECO:0000259" key="3">
    <source>
        <dbReference type="Pfam" id="PF04895"/>
    </source>
</evidence>
<dbReference type="GeneID" id="16573905"/>
<keyword evidence="1" id="KW-0227">DNA damage</keyword>
<dbReference type="InterPro" id="IPR006978">
    <property type="entry name" value="Nre_N"/>
</dbReference>
<gene>
    <name evidence="4" type="ORF">N186_06305</name>
</gene>
<dbReference type="PATRIC" id="fig|1365176.7.peg.1241"/>
<keyword evidence="5" id="KW-1185">Reference proteome</keyword>
<keyword evidence="1" id="KW-0234">DNA repair</keyword>
<dbReference type="InterPro" id="IPR033167">
    <property type="entry name" value="Nre"/>
</dbReference>
<dbReference type="eggNOG" id="arCOG04269">
    <property type="taxonomic scope" value="Archaea"/>
</dbReference>
<evidence type="ECO:0000259" key="2">
    <source>
        <dbReference type="Pfam" id="PF04894"/>
    </source>
</evidence>
<dbReference type="PANTHER" id="PTHR38136">
    <property type="entry name" value="DNA REPAIR PROTEIN"/>
    <property type="match status" value="1"/>
</dbReference>
<comment type="caution">
    <text evidence="1">Lacks conserved residue(s) required for the propagation of feature annotation.</text>
</comment>
<dbReference type="InterPro" id="IPR006979">
    <property type="entry name" value="Nre_C"/>
</dbReference>
<dbReference type="Pfam" id="PF04894">
    <property type="entry name" value="Nre_N"/>
    <property type="match status" value="1"/>
</dbReference>
<dbReference type="EMBL" id="CP006646">
    <property type="protein sequence ID" value="AGT35599.1"/>
    <property type="molecule type" value="Genomic_DNA"/>
</dbReference>
<dbReference type="HOGENOM" id="CLU_039703_0_0_2"/>
<sequence length="425" mass="47832">MESPNATEDIFTNIGESSLLVTRPKPYMCARCKGSRRLCGLPACHILLRLKEQAGIFEKLKEARDIAAPSPPSLLVGEKGYPYVRVGVNLAEGDNAPLFEDPGSWWGRLGLLDIIKLRASMIYSYRVLRVRSASNRIAEAVQEAAMSIRPVESEVFLSRPPVFTMRFDPLVKPVGFSAEVKKISLTSNPVIPRRVDSLVTDRVKAREALIELYSRGFDVYYLQRLLSSGALGVDKKFVPTRWSITAVDRAIGDYLLSKVKTFPEISGVEVYTSSYIGNNYVLLFLPGPWFMEMVEIWLPNSVWVPGAEPYTTLIHEYSDGRPSGQDGGYDAIRLPVLENLYKRGRQARVLAIREVTPEYFAPVGNWQIRESVRAALGRPPERYESLREALEAIKTRLKTPLEVALRRSTFINVATRQKTLMEFLG</sequence>
<comment type="similarity">
    <text evidence="1">Belongs to the Nre family.</text>
</comment>
<dbReference type="HAMAP" id="MF_02096">
    <property type="entry name" value="Nre"/>
    <property type="match status" value="1"/>
</dbReference>
<protein>
    <recommendedName>
        <fullName evidence="1">DNA repair protein</fullName>
    </recommendedName>
</protein>
<evidence type="ECO:0000313" key="5">
    <source>
        <dbReference type="Proteomes" id="UP000015543"/>
    </source>
</evidence>
<proteinExistence type="inferred from homology"/>
<dbReference type="AlphaFoldDB" id="S5ZWP2"/>
<dbReference type="KEGG" id="thb:N186_06305"/>
<dbReference type="RefSeq" id="WP_020962906.1">
    <property type="nucleotide sequence ID" value="NC_022093.1"/>
</dbReference>
<feature type="domain" description="Archaeal Nre C-terminal" evidence="3">
    <location>
        <begin position="325"/>
        <end position="423"/>
    </location>
</feature>
<reference evidence="4 5" key="1">
    <citation type="journal article" date="2013" name="Genome Announc.">
        <title>Complete Genomic Sequence of 'Thermofilum adornatus' Strain 1910bT, a Hyperthermophilic Anaerobic Organotrophic Crenarchaeon.</title>
        <authorList>
            <person name="Dominova I.N."/>
            <person name="Kublanov I.V."/>
            <person name="Podosokorskaya O.A."/>
            <person name="Derbikova K.S."/>
            <person name="Patrushev M.V."/>
            <person name="Toshchakov S.V."/>
        </authorList>
    </citation>
    <scope>NUCLEOTIDE SEQUENCE [LARGE SCALE GENOMIC DNA]</scope>
    <source>
        <strain evidence="5">1910b</strain>
    </source>
</reference>
<dbReference type="GO" id="GO:0006281">
    <property type="term" value="P:DNA repair"/>
    <property type="evidence" value="ECO:0007669"/>
    <property type="project" value="UniProtKB-UniRule"/>
</dbReference>
<dbReference type="Proteomes" id="UP000015543">
    <property type="component" value="Chromosome"/>
</dbReference>
<dbReference type="OrthoDB" id="6609at2157"/>
<evidence type="ECO:0000256" key="1">
    <source>
        <dbReference type="HAMAP-Rule" id="MF_02096"/>
    </source>
</evidence>
<name>S5ZWP2_9CREN</name>
<accession>S5ZWP2</accession>
<comment type="function">
    <text evidence="1">Involved in DNA damage repair.</text>
</comment>
<dbReference type="PANTHER" id="PTHR38136:SF2">
    <property type="entry name" value="DNA REPAIR PROTEIN"/>
    <property type="match status" value="1"/>
</dbReference>
<organism evidence="4 5">
    <name type="scientific">Thermofilum adornatum</name>
    <dbReference type="NCBI Taxonomy" id="1365176"/>
    <lineage>
        <taxon>Archaea</taxon>
        <taxon>Thermoproteota</taxon>
        <taxon>Thermoprotei</taxon>
        <taxon>Thermofilales</taxon>
        <taxon>Thermofilaceae</taxon>
        <taxon>Thermofilum</taxon>
    </lineage>
</organism>
<evidence type="ECO:0000313" key="4">
    <source>
        <dbReference type="EMBL" id="AGT35599.1"/>
    </source>
</evidence>
<dbReference type="Pfam" id="PF04895">
    <property type="entry name" value="Nre_C"/>
    <property type="match status" value="1"/>
</dbReference>